<accession>A0ABP9ADQ9</accession>
<organism evidence="1 2">
    <name type="scientific">Olivibacter ginsenosidimutans</name>
    <dbReference type="NCBI Taxonomy" id="1176537"/>
    <lineage>
        <taxon>Bacteria</taxon>
        <taxon>Pseudomonadati</taxon>
        <taxon>Bacteroidota</taxon>
        <taxon>Sphingobacteriia</taxon>
        <taxon>Sphingobacteriales</taxon>
        <taxon>Sphingobacteriaceae</taxon>
        <taxon>Olivibacter</taxon>
    </lineage>
</organism>
<sequence length="322" mass="38657">MKDNSPNHFLKKIASLLVRIKYGKLPVAYRYFYRNTYLCKWVQWRYIFKDYFFKKKYKQIAFQGEFAPELEFVLPYAYWHYKNGTLKETAGALYTKEFYFFSPHHEEKFEVRTDEGNYNFDTPRILYSQDYHMKKWLRVPLKEHYQNEVYVFDKPILILANRYNMEWNRPPISYYSLDLLDYIIQHLKATYTIIYNRPAPKNITMDTSDIYDLHEFEWLKQEHPEVLLLEDLYQENKIGARNFNHLQLCVYANASHFISVHGGTAALASYFGGINLILSKEGPEHHFHCFEKLFPQLSGAKILHAKTDDEVKKYVNAHYLKP</sequence>
<dbReference type="RefSeq" id="WP_345229943.1">
    <property type="nucleotide sequence ID" value="NZ_BAABIQ010000003.1"/>
</dbReference>
<name>A0ABP9ADQ9_9SPHI</name>
<evidence type="ECO:0000313" key="2">
    <source>
        <dbReference type="Proteomes" id="UP001501411"/>
    </source>
</evidence>
<comment type="caution">
    <text evidence="1">The sequence shown here is derived from an EMBL/GenBank/DDBJ whole genome shotgun (WGS) entry which is preliminary data.</text>
</comment>
<reference evidence="2" key="1">
    <citation type="journal article" date="2019" name="Int. J. Syst. Evol. Microbiol.">
        <title>The Global Catalogue of Microorganisms (GCM) 10K type strain sequencing project: providing services to taxonomists for standard genome sequencing and annotation.</title>
        <authorList>
            <consortium name="The Broad Institute Genomics Platform"/>
            <consortium name="The Broad Institute Genome Sequencing Center for Infectious Disease"/>
            <person name="Wu L."/>
            <person name="Ma J."/>
        </authorList>
    </citation>
    <scope>NUCLEOTIDE SEQUENCE [LARGE SCALE GENOMIC DNA]</scope>
    <source>
        <strain evidence="2">JCM 18200</strain>
    </source>
</reference>
<keyword evidence="2" id="KW-1185">Reference proteome</keyword>
<proteinExistence type="predicted"/>
<dbReference type="EMBL" id="BAABIQ010000003">
    <property type="protein sequence ID" value="GAA4779807.1"/>
    <property type="molecule type" value="Genomic_DNA"/>
</dbReference>
<protein>
    <recommendedName>
        <fullName evidence="3">Glycosyltransferase family 61 protein</fullName>
    </recommendedName>
</protein>
<gene>
    <name evidence="1" type="ORF">GCM10023231_03260</name>
</gene>
<dbReference type="Proteomes" id="UP001501411">
    <property type="component" value="Unassembled WGS sequence"/>
</dbReference>
<evidence type="ECO:0008006" key="3">
    <source>
        <dbReference type="Google" id="ProtNLM"/>
    </source>
</evidence>
<evidence type="ECO:0000313" key="1">
    <source>
        <dbReference type="EMBL" id="GAA4779807.1"/>
    </source>
</evidence>